<dbReference type="SUPFAM" id="SSF52540">
    <property type="entry name" value="P-loop containing nucleoside triphosphate hydrolases"/>
    <property type="match status" value="1"/>
</dbReference>
<dbReference type="SMART" id="SM00382">
    <property type="entry name" value="AAA"/>
    <property type="match status" value="1"/>
</dbReference>
<dbReference type="Pfam" id="PF00005">
    <property type="entry name" value="ABC_tran"/>
    <property type="match status" value="1"/>
</dbReference>
<keyword evidence="5" id="KW-0533">Nickel</keyword>
<dbReference type="InterPro" id="IPR003439">
    <property type="entry name" value="ABC_transporter-like_ATP-bd"/>
</dbReference>
<dbReference type="GO" id="GO:0005524">
    <property type="term" value="F:ATP binding"/>
    <property type="evidence" value="ECO:0007669"/>
    <property type="project" value="UniProtKB-KW"/>
</dbReference>
<comment type="catalytic activity">
    <reaction evidence="15">
        <text>Ni(2+)(out) + ATP + H2O = Ni(2+)(in) + ADP + phosphate + H(+)</text>
        <dbReference type="Rhea" id="RHEA:15557"/>
        <dbReference type="ChEBI" id="CHEBI:15377"/>
        <dbReference type="ChEBI" id="CHEBI:15378"/>
        <dbReference type="ChEBI" id="CHEBI:30616"/>
        <dbReference type="ChEBI" id="CHEBI:43474"/>
        <dbReference type="ChEBI" id="CHEBI:49786"/>
        <dbReference type="ChEBI" id="CHEBI:456216"/>
        <dbReference type="EC" id="7.2.2.11"/>
    </reaction>
    <physiologicalReaction direction="left-to-right" evidence="15">
        <dbReference type="Rhea" id="RHEA:15558"/>
    </physiologicalReaction>
</comment>
<evidence type="ECO:0000256" key="8">
    <source>
        <dbReference type="ARBA" id="ARBA00022967"/>
    </source>
</evidence>
<evidence type="ECO:0000313" key="17">
    <source>
        <dbReference type="EMBL" id="TDF95764.1"/>
    </source>
</evidence>
<keyword evidence="7 17" id="KW-0067">ATP-binding</keyword>
<evidence type="ECO:0000256" key="1">
    <source>
        <dbReference type="ARBA" id="ARBA00004202"/>
    </source>
</evidence>
<dbReference type="GO" id="GO:0016887">
    <property type="term" value="F:ATP hydrolysis activity"/>
    <property type="evidence" value="ECO:0007669"/>
    <property type="project" value="InterPro"/>
</dbReference>
<evidence type="ECO:0000313" key="18">
    <source>
        <dbReference type="Proteomes" id="UP000295636"/>
    </source>
</evidence>
<comment type="subcellular location">
    <subcellularLocation>
        <location evidence="1">Cell membrane</location>
        <topology evidence="1">Peripheral membrane protein</topology>
    </subcellularLocation>
</comment>
<keyword evidence="4" id="KW-1003">Cell membrane</keyword>
<dbReference type="RefSeq" id="WP_133230856.1">
    <property type="nucleotide sequence ID" value="NZ_SMRT01000009.1"/>
</dbReference>
<evidence type="ECO:0000259" key="16">
    <source>
        <dbReference type="PROSITE" id="PS50893"/>
    </source>
</evidence>
<proteinExistence type="inferred from homology"/>
<comment type="similarity">
    <text evidence="2">Belongs to the ABC transporter superfamily.</text>
</comment>
<dbReference type="EC" id="7.2.2.11" evidence="13"/>
<dbReference type="CDD" id="cd03257">
    <property type="entry name" value="ABC_NikE_OppD_transporters"/>
    <property type="match status" value="1"/>
</dbReference>
<sequence>MPVLEVEDLAVSFRQYSTGLRQTELKVIHGLHLSIEPGEITAVFGASGSGKSLLAHAVLGILPGNATVTGEIRFDGVPLTRERQETLRGREIALVPQSVNYLDPLMRVGKQVEASVCGASRSFRLNSVLEVFKRYKLGPDTAGKFPFQLSGGMARRVLVSTATLSGARLIIADEPTPGLDAEALAEALRLFKQLAQEGCAVMLISHDIEAALQIADKVAVFYAGTTVEVAAAGDFSGDGSRLRHPYTRALWNALPQNKFAPIPGVQPHPNAMPPGCLFAPRCSLATGECAAARPAVREIRGGKVSCLHVT</sequence>
<dbReference type="PROSITE" id="PS00211">
    <property type="entry name" value="ABC_TRANSPORTER_1"/>
    <property type="match status" value="1"/>
</dbReference>
<evidence type="ECO:0000256" key="2">
    <source>
        <dbReference type="ARBA" id="ARBA00005417"/>
    </source>
</evidence>
<evidence type="ECO:0000256" key="12">
    <source>
        <dbReference type="ARBA" id="ARBA00038669"/>
    </source>
</evidence>
<dbReference type="GO" id="GO:0015413">
    <property type="term" value="F:ABC-type nickel transporter activity"/>
    <property type="evidence" value="ECO:0007669"/>
    <property type="project" value="UniProtKB-EC"/>
</dbReference>
<keyword evidence="8" id="KW-1278">Translocase</keyword>
<dbReference type="EMBL" id="SMRT01000009">
    <property type="protein sequence ID" value="TDF95764.1"/>
    <property type="molecule type" value="Genomic_DNA"/>
</dbReference>
<keyword evidence="9" id="KW-0406">Ion transport</keyword>
<dbReference type="OrthoDB" id="9802264at2"/>
<evidence type="ECO:0000256" key="3">
    <source>
        <dbReference type="ARBA" id="ARBA00022448"/>
    </source>
</evidence>
<dbReference type="InterPro" id="IPR050388">
    <property type="entry name" value="ABC_Ni/Peptide_Import"/>
</dbReference>
<dbReference type="PROSITE" id="PS50893">
    <property type="entry name" value="ABC_TRANSPORTER_2"/>
    <property type="match status" value="1"/>
</dbReference>
<feature type="domain" description="ABC transporter" evidence="16">
    <location>
        <begin position="4"/>
        <end position="248"/>
    </location>
</feature>
<dbReference type="Proteomes" id="UP000295636">
    <property type="component" value="Unassembled WGS sequence"/>
</dbReference>
<reference evidence="17 18" key="1">
    <citation type="submission" date="2019-03" db="EMBL/GenBank/DDBJ databases">
        <title>This is whole genome sequence of Paenibacillus sp MS74 strain.</title>
        <authorList>
            <person name="Trinh H.N."/>
        </authorList>
    </citation>
    <scope>NUCLEOTIDE SEQUENCE [LARGE SCALE GENOMIC DNA]</scope>
    <source>
        <strain evidence="17 18">MS74</strain>
    </source>
</reference>
<comment type="subunit">
    <text evidence="12">The complex is composed of two ATP-binding proteins (NikD and NikE), two transmembrane proteins (NikB and NikC) and a solute-binding protein (NikA).</text>
</comment>
<evidence type="ECO:0000256" key="15">
    <source>
        <dbReference type="ARBA" id="ARBA00048610"/>
    </source>
</evidence>
<dbReference type="GO" id="GO:0015833">
    <property type="term" value="P:peptide transport"/>
    <property type="evidence" value="ECO:0007669"/>
    <property type="project" value="InterPro"/>
</dbReference>
<keyword evidence="3" id="KW-0813">Transport</keyword>
<dbReference type="Gene3D" id="3.40.50.300">
    <property type="entry name" value="P-loop containing nucleotide triphosphate hydrolases"/>
    <property type="match status" value="1"/>
</dbReference>
<dbReference type="InterPro" id="IPR013563">
    <property type="entry name" value="Oligopep_ABC_C"/>
</dbReference>
<accession>A0A4V2ZT51</accession>
<dbReference type="PANTHER" id="PTHR43297:SF13">
    <property type="entry name" value="NICKEL ABC TRANSPORTER, ATP-BINDING PROTEIN"/>
    <property type="match status" value="1"/>
</dbReference>
<dbReference type="InterPro" id="IPR027417">
    <property type="entry name" value="P-loop_NTPase"/>
</dbReference>
<evidence type="ECO:0000256" key="11">
    <source>
        <dbReference type="ARBA" id="ARBA00023136"/>
    </source>
</evidence>
<keyword evidence="6" id="KW-0547">Nucleotide-binding</keyword>
<dbReference type="Pfam" id="PF08352">
    <property type="entry name" value="oligo_HPY"/>
    <property type="match status" value="1"/>
</dbReference>
<evidence type="ECO:0000256" key="13">
    <source>
        <dbReference type="ARBA" id="ARBA00039098"/>
    </source>
</evidence>
<organism evidence="17 18">
    <name type="scientific">Paenibacillus piri</name>
    <dbReference type="NCBI Taxonomy" id="2547395"/>
    <lineage>
        <taxon>Bacteria</taxon>
        <taxon>Bacillati</taxon>
        <taxon>Bacillota</taxon>
        <taxon>Bacilli</taxon>
        <taxon>Bacillales</taxon>
        <taxon>Paenibacillaceae</taxon>
        <taxon>Paenibacillus</taxon>
    </lineage>
</organism>
<protein>
    <recommendedName>
        <fullName evidence="14">Nickel import system ATP-binding protein NikD</fullName>
        <ecNumber evidence="13">7.2.2.11</ecNumber>
    </recommendedName>
</protein>
<evidence type="ECO:0000256" key="5">
    <source>
        <dbReference type="ARBA" id="ARBA00022596"/>
    </source>
</evidence>
<comment type="caution">
    <text evidence="17">The sequence shown here is derived from an EMBL/GenBank/DDBJ whole genome shotgun (WGS) entry which is preliminary data.</text>
</comment>
<evidence type="ECO:0000256" key="14">
    <source>
        <dbReference type="ARBA" id="ARBA00044143"/>
    </source>
</evidence>
<evidence type="ECO:0000256" key="9">
    <source>
        <dbReference type="ARBA" id="ARBA00023065"/>
    </source>
</evidence>
<dbReference type="GO" id="GO:0005886">
    <property type="term" value="C:plasma membrane"/>
    <property type="evidence" value="ECO:0007669"/>
    <property type="project" value="UniProtKB-SubCell"/>
</dbReference>
<keyword evidence="10" id="KW-0921">Nickel transport</keyword>
<dbReference type="AlphaFoldDB" id="A0A4V2ZT51"/>
<dbReference type="PANTHER" id="PTHR43297">
    <property type="entry name" value="OLIGOPEPTIDE TRANSPORT ATP-BINDING PROTEIN APPD"/>
    <property type="match status" value="1"/>
</dbReference>
<evidence type="ECO:0000256" key="10">
    <source>
        <dbReference type="ARBA" id="ARBA00023112"/>
    </source>
</evidence>
<keyword evidence="18" id="KW-1185">Reference proteome</keyword>
<evidence type="ECO:0000256" key="6">
    <source>
        <dbReference type="ARBA" id="ARBA00022741"/>
    </source>
</evidence>
<dbReference type="InterPro" id="IPR003593">
    <property type="entry name" value="AAA+_ATPase"/>
</dbReference>
<dbReference type="InterPro" id="IPR017871">
    <property type="entry name" value="ABC_transporter-like_CS"/>
</dbReference>
<keyword evidence="11" id="KW-0472">Membrane</keyword>
<evidence type="ECO:0000256" key="7">
    <source>
        <dbReference type="ARBA" id="ARBA00022840"/>
    </source>
</evidence>
<dbReference type="NCBIfam" id="TIGR01727">
    <property type="entry name" value="oligo_HPY"/>
    <property type="match status" value="1"/>
</dbReference>
<evidence type="ECO:0000256" key="4">
    <source>
        <dbReference type="ARBA" id="ARBA00022475"/>
    </source>
</evidence>
<name>A0A4V2ZT51_9BACL</name>
<gene>
    <name evidence="17" type="ORF">E1757_18665</name>
</gene>